<sequence length="106" mass="12600">MKKMEIISFEKRTFEEIAAKLDRFVQRVESLCREHGGKETGEWMDNHEVCRRLRISPRTLQTLRDNGTLAFTKIGNRTYYRPDDVERVVGNVEDKRKEARWKGKTI</sequence>
<evidence type="ECO:0000313" key="2">
    <source>
        <dbReference type="EMBL" id="OUN57290.1"/>
    </source>
</evidence>
<dbReference type="GO" id="GO:0003677">
    <property type="term" value="F:DNA binding"/>
    <property type="evidence" value="ECO:0007669"/>
    <property type="project" value="UniProtKB-KW"/>
</dbReference>
<dbReference type="Pfam" id="PF12728">
    <property type="entry name" value="HTH_17"/>
    <property type="match status" value="1"/>
</dbReference>
<dbReference type="SUPFAM" id="SSF46955">
    <property type="entry name" value="Putative DNA-binding domain"/>
    <property type="match status" value="1"/>
</dbReference>
<protein>
    <submittedName>
        <fullName evidence="2">DNA-binding protein</fullName>
    </submittedName>
</protein>
<dbReference type="EMBL" id="NFHS01000001">
    <property type="protein sequence ID" value="OUN57290.1"/>
    <property type="molecule type" value="Genomic_DNA"/>
</dbReference>
<dbReference type="InterPro" id="IPR041657">
    <property type="entry name" value="HTH_17"/>
</dbReference>
<organism evidence="2 3">
    <name type="scientific">Bacteroides uniformis</name>
    <dbReference type="NCBI Taxonomy" id="820"/>
    <lineage>
        <taxon>Bacteria</taxon>
        <taxon>Pseudomonadati</taxon>
        <taxon>Bacteroidota</taxon>
        <taxon>Bacteroidia</taxon>
        <taxon>Bacteroidales</taxon>
        <taxon>Bacteroidaceae</taxon>
        <taxon>Bacteroides</taxon>
    </lineage>
</organism>
<dbReference type="InterPro" id="IPR009061">
    <property type="entry name" value="DNA-bd_dom_put_sf"/>
</dbReference>
<dbReference type="AlphaFoldDB" id="A0A1Y3VIB3"/>
<evidence type="ECO:0000259" key="1">
    <source>
        <dbReference type="Pfam" id="PF12728"/>
    </source>
</evidence>
<keyword evidence="2" id="KW-0238">DNA-binding</keyword>
<comment type="caution">
    <text evidence="2">The sequence shown here is derived from an EMBL/GenBank/DDBJ whole genome shotgun (WGS) entry which is preliminary data.</text>
</comment>
<dbReference type="PANTHER" id="PTHR34585:SF22">
    <property type="entry name" value="HELIX-TURN-HELIX DOMAIN-CONTAINING PROTEIN"/>
    <property type="match status" value="1"/>
</dbReference>
<name>A0A1Y3VIB3_BACUN</name>
<dbReference type="PANTHER" id="PTHR34585">
    <property type="match status" value="1"/>
</dbReference>
<proteinExistence type="predicted"/>
<dbReference type="Proteomes" id="UP000196329">
    <property type="component" value="Unassembled WGS sequence"/>
</dbReference>
<dbReference type="RefSeq" id="WP_087331890.1">
    <property type="nucleotide sequence ID" value="NZ_NFHS01000001.1"/>
</dbReference>
<accession>A0A1Y3VIB3</accession>
<gene>
    <name evidence="2" type="ORF">B5G17_02725</name>
</gene>
<evidence type="ECO:0000313" key="3">
    <source>
        <dbReference type="Proteomes" id="UP000196329"/>
    </source>
</evidence>
<reference evidence="3" key="1">
    <citation type="submission" date="2017-04" db="EMBL/GenBank/DDBJ databases">
        <title>Function of individual gut microbiota members based on whole genome sequencing of pure cultures obtained from chicken caecum.</title>
        <authorList>
            <person name="Medvecky M."/>
            <person name="Cejkova D."/>
            <person name="Polansky O."/>
            <person name="Karasova D."/>
            <person name="Kubasova T."/>
            <person name="Cizek A."/>
            <person name="Rychlik I."/>
        </authorList>
    </citation>
    <scope>NUCLEOTIDE SEQUENCE [LARGE SCALE GENOMIC DNA]</scope>
    <source>
        <strain evidence="3">An67</strain>
    </source>
</reference>
<feature type="domain" description="Helix-turn-helix" evidence="1">
    <location>
        <begin position="43"/>
        <end position="87"/>
    </location>
</feature>